<evidence type="ECO:0000313" key="2">
    <source>
        <dbReference type="Proteomes" id="UP000094487"/>
    </source>
</evidence>
<sequence length="70" mass="7798">MWDRLKGRFDARRIALLIALAGVALYVGWRSGGFEQEPQAKPCEPGRQEIKDNAGKVIQVIRTTCGPDKD</sequence>
<proteinExistence type="predicted"/>
<dbReference type="RefSeq" id="WP_069319963.1">
    <property type="nucleotide sequence ID" value="NZ_MDDS01000016.1"/>
</dbReference>
<dbReference type="OrthoDB" id="7573341at2"/>
<dbReference type="STRING" id="1888892.BFL28_14400"/>
<dbReference type="AlphaFoldDB" id="A0A1E3LWY7"/>
<dbReference type="EMBL" id="MDDS01000016">
    <property type="protein sequence ID" value="ODP38312.1"/>
    <property type="molecule type" value="Genomic_DNA"/>
</dbReference>
<gene>
    <name evidence="1" type="ORF">BFL28_14400</name>
</gene>
<evidence type="ECO:0000313" key="1">
    <source>
        <dbReference type="EMBL" id="ODP38312.1"/>
    </source>
</evidence>
<comment type="caution">
    <text evidence="1">The sequence shown here is derived from an EMBL/GenBank/DDBJ whole genome shotgun (WGS) entry which is preliminary data.</text>
</comment>
<dbReference type="Proteomes" id="UP000094487">
    <property type="component" value="Unassembled WGS sequence"/>
</dbReference>
<accession>A0A1E3LWY7</accession>
<organism evidence="1 2">
    <name type="scientific">Sphingomonas turrisvirgatae</name>
    <dbReference type="NCBI Taxonomy" id="1888892"/>
    <lineage>
        <taxon>Bacteria</taxon>
        <taxon>Pseudomonadati</taxon>
        <taxon>Pseudomonadota</taxon>
        <taxon>Alphaproteobacteria</taxon>
        <taxon>Sphingomonadales</taxon>
        <taxon>Sphingomonadaceae</taxon>
        <taxon>Sphingomonas</taxon>
    </lineage>
</organism>
<keyword evidence="2" id="KW-1185">Reference proteome</keyword>
<protein>
    <submittedName>
        <fullName evidence="1">Uncharacterized protein</fullName>
    </submittedName>
</protein>
<reference evidence="1 2" key="1">
    <citation type="submission" date="2016-08" db="EMBL/GenBank/DDBJ databases">
        <title>Draft genome of the agarase producing Sphingomonas sp. MCT13.</title>
        <authorList>
            <person name="D'Andrea M.M."/>
            <person name="Rossolini G.M."/>
            <person name="Thaller M.C."/>
        </authorList>
    </citation>
    <scope>NUCLEOTIDE SEQUENCE [LARGE SCALE GENOMIC DNA]</scope>
    <source>
        <strain evidence="1 2">MCT13</strain>
    </source>
</reference>
<name>A0A1E3LWY7_9SPHN</name>